<dbReference type="InterPro" id="IPR011010">
    <property type="entry name" value="DNA_brk_join_enz"/>
</dbReference>
<evidence type="ECO:0000256" key="1">
    <source>
        <dbReference type="ARBA" id="ARBA00023172"/>
    </source>
</evidence>
<dbReference type="AlphaFoldDB" id="A0A6N8HXP2"/>
<dbReference type="GO" id="GO:0006310">
    <property type="term" value="P:DNA recombination"/>
    <property type="evidence" value="ECO:0007669"/>
    <property type="project" value="UniProtKB-KW"/>
</dbReference>
<proteinExistence type="predicted"/>
<dbReference type="SUPFAM" id="SSF56349">
    <property type="entry name" value="DNA breaking-rejoining enzymes"/>
    <property type="match status" value="1"/>
</dbReference>
<comment type="caution">
    <text evidence="2">The sequence shown here is derived from an EMBL/GenBank/DDBJ whole genome shotgun (WGS) entry which is preliminary data.</text>
</comment>
<name>A0A6N8HXP2_9FIRM</name>
<protein>
    <recommendedName>
        <fullName evidence="4">Tyr recombinase domain-containing protein</fullName>
    </recommendedName>
</protein>
<keyword evidence="1" id="KW-0233">DNA recombination</keyword>
<evidence type="ECO:0000313" key="2">
    <source>
        <dbReference type="EMBL" id="MVB10290.1"/>
    </source>
</evidence>
<keyword evidence="3" id="KW-1185">Reference proteome</keyword>
<dbReference type="Proteomes" id="UP000469440">
    <property type="component" value="Unassembled WGS sequence"/>
</dbReference>
<dbReference type="EMBL" id="VWXL01000024">
    <property type="protein sequence ID" value="MVB10290.1"/>
    <property type="molecule type" value="Genomic_DNA"/>
</dbReference>
<organism evidence="2 3">
    <name type="scientific">Caproicibacter fermentans</name>
    <dbReference type="NCBI Taxonomy" id="2576756"/>
    <lineage>
        <taxon>Bacteria</taxon>
        <taxon>Bacillati</taxon>
        <taxon>Bacillota</taxon>
        <taxon>Clostridia</taxon>
        <taxon>Eubacteriales</taxon>
        <taxon>Acutalibacteraceae</taxon>
        <taxon>Caproicibacter</taxon>
    </lineage>
</organism>
<sequence length="78" mass="9309">MRVYDLRHRFASAALHRWLDEGKDLYSRLPYLRTYMGHKELAATAYYIHLLPENLVKFAGIDWDALGRMIPEVELWDE</sequence>
<accession>A0A6N8HXP2</accession>
<dbReference type="InterPro" id="IPR013762">
    <property type="entry name" value="Integrase-like_cat_sf"/>
</dbReference>
<dbReference type="Gene3D" id="1.10.443.10">
    <property type="entry name" value="Intergrase catalytic core"/>
    <property type="match status" value="1"/>
</dbReference>
<evidence type="ECO:0008006" key="4">
    <source>
        <dbReference type="Google" id="ProtNLM"/>
    </source>
</evidence>
<gene>
    <name evidence="2" type="ORF">CAFE_09720</name>
</gene>
<evidence type="ECO:0000313" key="3">
    <source>
        <dbReference type="Proteomes" id="UP000469440"/>
    </source>
</evidence>
<dbReference type="GO" id="GO:0015074">
    <property type="term" value="P:DNA integration"/>
    <property type="evidence" value="ECO:0007669"/>
    <property type="project" value="InterPro"/>
</dbReference>
<dbReference type="RefSeq" id="WP_233452710.1">
    <property type="nucleotide sequence ID" value="NZ_VWXL01000024.1"/>
</dbReference>
<dbReference type="GO" id="GO:0003677">
    <property type="term" value="F:DNA binding"/>
    <property type="evidence" value="ECO:0007669"/>
    <property type="project" value="InterPro"/>
</dbReference>
<reference evidence="2 3" key="1">
    <citation type="submission" date="2019-09" db="EMBL/GenBank/DDBJ databases">
        <title>Genome sequence of Clostridium sp. EA1.</title>
        <authorList>
            <person name="Poehlein A."/>
            <person name="Bengelsdorf F.R."/>
            <person name="Daniel R."/>
        </authorList>
    </citation>
    <scope>NUCLEOTIDE SEQUENCE [LARGE SCALE GENOMIC DNA]</scope>
    <source>
        <strain evidence="2 3">EA1</strain>
    </source>
</reference>